<evidence type="ECO:0000313" key="1">
    <source>
        <dbReference type="EMBL" id="KAJ8640250.1"/>
    </source>
</evidence>
<proteinExistence type="predicted"/>
<protein>
    <submittedName>
        <fullName evidence="1">Uncharacterized protein</fullName>
    </submittedName>
</protein>
<name>A0ACC2M3P0_PERAE</name>
<sequence length="79" mass="8945">MTLLWSGLVSIRCSMDSVYSSQWRWMADAQWASQEMRTEESRGVYSLQPAEACLRKQSKGREGKRGDGGRGIGGYYFSL</sequence>
<dbReference type="Proteomes" id="UP001234297">
    <property type="component" value="Chromosome 5"/>
</dbReference>
<reference evidence="1 2" key="1">
    <citation type="journal article" date="2022" name="Hortic Res">
        <title>A haplotype resolved chromosomal level avocado genome allows analysis of novel avocado genes.</title>
        <authorList>
            <person name="Nath O."/>
            <person name="Fletcher S.J."/>
            <person name="Hayward A."/>
            <person name="Shaw L.M."/>
            <person name="Masouleh A.K."/>
            <person name="Furtado A."/>
            <person name="Henry R.J."/>
            <person name="Mitter N."/>
        </authorList>
    </citation>
    <scope>NUCLEOTIDE SEQUENCE [LARGE SCALE GENOMIC DNA]</scope>
    <source>
        <strain evidence="2">cv. Hass</strain>
    </source>
</reference>
<dbReference type="EMBL" id="CM056813">
    <property type="protein sequence ID" value="KAJ8640250.1"/>
    <property type="molecule type" value="Genomic_DNA"/>
</dbReference>
<gene>
    <name evidence="1" type="ORF">MRB53_016944</name>
</gene>
<comment type="caution">
    <text evidence="1">The sequence shown here is derived from an EMBL/GenBank/DDBJ whole genome shotgun (WGS) entry which is preliminary data.</text>
</comment>
<evidence type="ECO:0000313" key="2">
    <source>
        <dbReference type="Proteomes" id="UP001234297"/>
    </source>
</evidence>
<organism evidence="1 2">
    <name type="scientific">Persea americana</name>
    <name type="common">Avocado</name>
    <dbReference type="NCBI Taxonomy" id="3435"/>
    <lineage>
        <taxon>Eukaryota</taxon>
        <taxon>Viridiplantae</taxon>
        <taxon>Streptophyta</taxon>
        <taxon>Embryophyta</taxon>
        <taxon>Tracheophyta</taxon>
        <taxon>Spermatophyta</taxon>
        <taxon>Magnoliopsida</taxon>
        <taxon>Magnoliidae</taxon>
        <taxon>Laurales</taxon>
        <taxon>Lauraceae</taxon>
        <taxon>Persea</taxon>
    </lineage>
</organism>
<accession>A0ACC2M3P0</accession>
<keyword evidence="2" id="KW-1185">Reference proteome</keyword>